<evidence type="ECO:0000256" key="1">
    <source>
        <dbReference type="SAM" id="MobiDB-lite"/>
    </source>
</evidence>
<sequence>MLTMLLRRSPALLRRAGLLAGFMMLIAGVFGMHLMSGTHSMAAAGAIHSADALSADQATVGHTGHDGPDADDGVTEPPSVPSPSSPAPSEPAASCAGSGGCAEMTGMDAACVPAPGTASLLAPLPGSTPFGDVTGAGESYDHTGYAFRPGTPSPGDLCISRT</sequence>
<name>A0A3N0BSA0_9MICC</name>
<dbReference type="Proteomes" id="UP000273807">
    <property type="component" value="Unassembled WGS sequence"/>
</dbReference>
<dbReference type="EMBL" id="RBED01000115">
    <property type="protein sequence ID" value="RNL51971.1"/>
    <property type="molecule type" value="Genomic_DNA"/>
</dbReference>
<gene>
    <name evidence="2" type="ORF">D7003_14625</name>
</gene>
<dbReference type="OrthoDB" id="4955139at2"/>
<dbReference type="RefSeq" id="WP_123256154.1">
    <property type="nucleotide sequence ID" value="NZ_RBED01000115.1"/>
</dbReference>
<dbReference type="AlphaFoldDB" id="A0A3N0BSA0"/>
<organism evidence="2 3">
    <name type="scientific">Arthrobacter oryzae</name>
    <dbReference type="NCBI Taxonomy" id="409290"/>
    <lineage>
        <taxon>Bacteria</taxon>
        <taxon>Bacillati</taxon>
        <taxon>Actinomycetota</taxon>
        <taxon>Actinomycetes</taxon>
        <taxon>Micrococcales</taxon>
        <taxon>Micrococcaceae</taxon>
        <taxon>Arthrobacter</taxon>
    </lineage>
</organism>
<evidence type="ECO:0000313" key="3">
    <source>
        <dbReference type="Proteomes" id="UP000273807"/>
    </source>
</evidence>
<protein>
    <submittedName>
        <fullName evidence="2">Uncharacterized protein</fullName>
    </submittedName>
</protein>
<feature type="region of interest" description="Disordered" evidence="1">
    <location>
        <begin position="58"/>
        <end position="100"/>
    </location>
</feature>
<proteinExistence type="predicted"/>
<evidence type="ECO:0000313" key="2">
    <source>
        <dbReference type="EMBL" id="RNL51971.1"/>
    </source>
</evidence>
<reference evidence="2 3" key="1">
    <citation type="submission" date="2018-10" db="EMBL/GenBank/DDBJ databases">
        <title>Genome sequencing of Arthrobacter oryzae TNB02.</title>
        <authorList>
            <person name="Cho Y.-J."/>
            <person name="Cho A."/>
            <person name="Kim O.-S."/>
        </authorList>
    </citation>
    <scope>NUCLEOTIDE SEQUENCE [LARGE SCALE GENOMIC DNA]</scope>
    <source>
        <strain evidence="2 3">TNB02</strain>
    </source>
</reference>
<accession>A0A3N0BSA0</accession>
<keyword evidence="3" id="KW-1185">Reference proteome</keyword>
<comment type="caution">
    <text evidence="2">The sequence shown here is derived from an EMBL/GenBank/DDBJ whole genome shotgun (WGS) entry which is preliminary data.</text>
</comment>
<feature type="compositionally biased region" description="Pro residues" evidence="1">
    <location>
        <begin position="78"/>
        <end position="89"/>
    </location>
</feature>